<dbReference type="AlphaFoldDB" id="A0A1H4PX57"/>
<protein>
    <submittedName>
        <fullName evidence="1">Uncharacterized protein</fullName>
    </submittedName>
</protein>
<dbReference type="Proteomes" id="UP000199183">
    <property type="component" value="Unassembled WGS sequence"/>
</dbReference>
<proteinExistence type="predicted"/>
<evidence type="ECO:0000313" key="2">
    <source>
        <dbReference type="Proteomes" id="UP000199183"/>
    </source>
</evidence>
<dbReference type="EMBL" id="FNRY01000001">
    <property type="protein sequence ID" value="SEC12017.1"/>
    <property type="molecule type" value="Genomic_DNA"/>
</dbReference>
<gene>
    <name evidence="1" type="ORF">SAMN04489806_2644</name>
</gene>
<accession>A0A1H4PX57</accession>
<name>A0A1H4PX57_9MICO</name>
<evidence type="ECO:0000313" key="1">
    <source>
        <dbReference type="EMBL" id="SEC12017.1"/>
    </source>
</evidence>
<dbReference type="STRING" id="640635.SAMN04489806_2644"/>
<organism evidence="1 2">
    <name type="scientific">Paramicrobacterium humi</name>
    <dbReference type="NCBI Taxonomy" id="640635"/>
    <lineage>
        <taxon>Bacteria</taxon>
        <taxon>Bacillati</taxon>
        <taxon>Actinomycetota</taxon>
        <taxon>Actinomycetes</taxon>
        <taxon>Micrococcales</taxon>
        <taxon>Microbacteriaceae</taxon>
        <taxon>Paramicrobacterium</taxon>
    </lineage>
</organism>
<reference evidence="1 2" key="1">
    <citation type="submission" date="2016-10" db="EMBL/GenBank/DDBJ databases">
        <authorList>
            <person name="de Groot N.N."/>
        </authorList>
    </citation>
    <scope>NUCLEOTIDE SEQUENCE [LARGE SCALE GENOMIC DNA]</scope>
    <source>
        <strain evidence="1 2">DSM 21799</strain>
    </source>
</reference>
<sequence length="56" mass="6110">MNEEDGASAAPTGDGLLSRLELIEQRPLAERADAYVQVHDELSAVLDASERERASR</sequence>
<keyword evidence="2" id="KW-1185">Reference proteome</keyword>
<dbReference type="RefSeq" id="WP_218132631.1">
    <property type="nucleotide sequence ID" value="NZ_FNRY01000001.1"/>
</dbReference>